<gene>
    <name evidence="1" type="ORF">LOD99_9663</name>
</gene>
<comment type="caution">
    <text evidence="1">The sequence shown here is derived from an EMBL/GenBank/DDBJ whole genome shotgun (WGS) entry which is preliminary data.</text>
</comment>
<protein>
    <submittedName>
        <fullName evidence="1">Protein pitchfork-like</fullName>
    </submittedName>
</protein>
<organism evidence="1 2">
    <name type="scientific">Oopsacas minuta</name>
    <dbReference type="NCBI Taxonomy" id="111878"/>
    <lineage>
        <taxon>Eukaryota</taxon>
        <taxon>Metazoa</taxon>
        <taxon>Porifera</taxon>
        <taxon>Hexactinellida</taxon>
        <taxon>Hexasterophora</taxon>
        <taxon>Lyssacinosida</taxon>
        <taxon>Leucopsacidae</taxon>
        <taxon>Oopsacas</taxon>
    </lineage>
</organism>
<dbReference type="EMBL" id="JAKMXF010000003">
    <property type="protein sequence ID" value="KAI6661892.1"/>
    <property type="molecule type" value="Genomic_DNA"/>
</dbReference>
<dbReference type="GO" id="GO:0008092">
    <property type="term" value="F:cytoskeletal protein binding"/>
    <property type="evidence" value="ECO:0007669"/>
    <property type="project" value="TreeGrafter"/>
</dbReference>
<dbReference type="InterPro" id="IPR033602">
    <property type="entry name" value="CIMAP3"/>
</dbReference>
<accession>A0AAV7KKD9</accession>
<name>A0AAV7KKD9_9METZ</name>
<evidence type="ECO:0000313" key="1">
    <source>
        <dbReference type="EMBL" id="KAI6661892.1"/>
    </source>
</evidence>
<evidence type="ECO:0000313" key="2">
    <source>
        <dbReference type="Proteomes" id="UP001165289"/>
    </source>
</evidence>
<dbReference type="PANTHER" id="PTHR31508">
    <property type="entry name" value="PROTEIN PITCHFORK"/>
    <property type="match status" value="1"/>
</dbReference>
<proteinExistence type="predicted"/>
<reference evidence="1 2" key="1">
    <citation type="journal article" date="2023" name="BMC Biol.">
        <title>The compact genome of the sponge Oopsacas minuta (Hexactinellida) is lacking key metazoan core genes.</title>
        <authorList>
            <person name="Santini S."/>
            <person name="Schenkelaars Q."/>
            <person name="Jourda C."/>
            <person name="Duchesne M."/>
            <person name="Belahbib H."/>
            <person name="Rocher C."/>
            <person name="Selva M."/>
            <person name="Riesgo A."/>
            <person name="Vervoort M."/>
            <person name="Leys S.P."/>
            <person name="Kodjabachian L."/>
            <person name="Le Bivic A."/>
            <person name="Borchiellini C."/>
            <person name="Claverie J.M."/>
            <person name="Renard E."/>
        </authorList>
    </citation>
    <scope>NUCLEOTIDE SEQUENCE [LARGE SCALE GENOMIC DNA]</scope>
    <source>
        <strain evidence="1">SPO-2</strain>
    </source>
</reference>
<sequence length="317" mass="35295">MDTKGDIRPMSAKVPVRKFTIEGSNRAVRPRSCSARARSDPVNINLSEWMNSIDEEEHVSFGSTQNRAVLPSGVPPSRLGLLQRNSGAPERGPGCYENHEKSSFIHEAEIKPASARGVCLSARTGPRSLVFTPTKIGRPFSAARFETPAPGTYQSKHTQYQLNESVSVANIPFGSDGEMLKTLKVKQEVVLKPGLGCYEHDISRNRRVHSAKATHATPIRTRLKSPSSDVCDMCKATVLGDYFKFRNVCLCSGCYRYNVRWGDNYPPSYLLAFHKIKNPLATDIAASSKQSVPRILRPEQNNPKFSRWKAYLGMYFA</sequence>
<dbReference type="PANTHER" id="PTHR31508:SF2">
    <property type="entry name" value="PROTEIN PITCHFORK"/>
    <property type="match status" value="1"/>
</dbReference>
<dbReference type="Proteomes" id="UP001165289">
    <property type="component" value="Unassembled WGS sequence"/>
</dbReference>
<dbReference type="AlphaFoldDB" id="A0AAV7KKD9"/>
<keyword evidence="2" id="KW-1185">Reference proteome</keyword>
<dbReference type="GO" id="GO:0031344">
    <property type="term" value="P:regulation of cell projection organization"/>
    <property type="evidence" value="ECO:0007669"/>
    <property type="project" value="TreeGrafter"/>
</dbReference>